<dbReference type="SMART" id="SM00355">
    <property type="entry name" value="ZnF_C2H2"/>
    <property type="match status" value="3"/>
</dbReference>
<sequence length="286" mass="31857">MPTSSRASSGDLNMIHNLAGSSATQTFDWETYPRRFLCGWRGCATVLSSWSLLAKHVKKHHCAESAEIDTNLTITCGYGSCHTSVKAVRFSEHVRMDHLEPMKQKCPAERCKETFLSASAFFIHIQQKHKPPHHHASMDHRPFVPPCPPPLPTKNDCTTKLLPGIRPSAYPDRDRQQRVRNLARPATEEITWHTGDELDHHEGLHILRPDSRTPFPESAKQLPKITRMERTSPTIRHVPISGTVLGGGREHLIIPDLPSHSVPPKAPISIGFSAFVKLAGEDPGSP</sequence>
<dbReference type="AlphaFoldDB" id="A0A164ZXQ4"/>
<proteinExistence type="predicted"/>
<evidence type="ECO:0000313" key="3">
    <source>
        <dbReference type="Proteomes" id="UP000076722"/>
    </source>
</evidence>
<keyword evidence="3" id="KW-1185">Reference proteome</keyword>
<dbReference type="Proteomes" id="UP000076722">
    <property type="component" value="Unassembled WGS sequence"/>
</dbReference>
<gene>
    <name evidence="2" type="ORF">SISNIDRAFT_448373</name>
</gene>
<dbReference type="InterPro" id="IPR013087">
    <property type="entry name" value="Znf_C2H2_type"/>
</dbReference>
<evidence type="ECO:0000313" key="2">
    <source>
        <dbReference type="EMBL" id="KZS98205.1"/>
    </source>
</evidence>
<name>A0A164ZXQ4_9AGAM</name>
<dbReference type="STRING" id="1314777.A0A164ZXQ4"/>
<dbReference type="EMBL" id="KV419395">
    <property type="protein sequence ID" value="KZS98205.1"/>
    <property type="molecule type" value="Genomic_DNA"/>
</dbReference>
<feature type="domain" description="C2H2-type" evidence="1">
    <location>
        <begin position="38"/>
        <end position="61"/>
    </location>
</feature>
<accession>A0A164ZXQ4</accession>
<feature type="domain" description="C2H2-type" evidence="1">
    <location>
        <begin position="106"/>
        <end position="129"/>
    </location>
</feature>
<protein>
    <recommendedName>
        <fullName evidence="1">C2H2-type domain-containing protein</fullName>
    </recommendedName>
</protein>
<reference evidence="2 3" key="1">
    <citation type="journal article" date="2016" name="Mol. Biol. Evol.">
        <title>Comparative Genomics of Early-Diverging Mushroom-Forming Fungi Provides Insights into the Origins of Lignocellulose Decay Capabilities.</title>
        <authorList>
            <person name="Nagy L.G."/>
            <person name="Riley R."/>
            <person name="Tritt A."/>
            <person name="Adam C."/>
            <person name="Daum C."/>
            <person name="Floudas D."/>
            <person name="Sun H."/>
            <person name="Yadav J.S."/>
            <person name="Pangilinan J."/>
            <person name="Larsson K.H."/>
            <person name="Matsuura K."/>
            <person name="Barry K."/>
            <person name="Labutti K."/>
            <person name="Kuo R."/>
            <person name="Ohm R.A."/>
            <person name="Bhattacharya S.S."/>
            <person name="Shirouzu T."/>
            <person name="Yoshinaga Y."/>
            <person name="Martin F.M."/>
            <person name="Grigoriev I.V."/>
            <person name="Hibbett D.S."/>
        </authorList>
    </citation>
    <scope>NUCLEOTIDE SEQUENCE [LARGE SCALE GENOMIC DNA]</scope>
    <source>
        <strain evidence="2 3">HHB9708</strain>
    </source>
</reference>
<evidence type="ECO:0000259" key="1">
    <source>
        <dbReference type="PROSITE" id="PS00028"/>
    </source>
</evidence>
<dbReference type="PROSITE" id="PS00028">
    <property type="entry name" value="ZINC_FINGER_C2H2_1"/>
    <property type="match status" value="2"/>
</dbReference>
<organism evidence="2 3">
    <name type="scientific">Sistotremastrum niveocremeum HHB9708</name>
    <dbReference type="NCBI Taxonomy" id="1314777"/>
    <lineage>
        <taxon>Eukaryota</taxon>
        <taxon>Fungi</taxon>
        <taxon>Dikarya</taxon>
        <taxon>Basidiomycota</taxon>
        <taxon>Agaricomycotina</taxon>
        <taxon>Agaricomycetes</taxon>
        <taxon>Sistotremastrales</taxon>
        <taxon>Sistotremastraceae</taxon>
        <taxon>Sertulicium</taxon>
        <taxon>Sertulicium niveocremeum</taxon>
    </lineage>
</organism>